<sequence>MLSHVEIQNFNGKNWENFYNQSGIALQSKIHSNNRLASILHPLFIGASWNWMLYVYGTYV</sequence>
<dbReference type="EMBL" id="JABEZX010000010">
    <property type="protein sequence ID" value="MBA0568242.1"/>
    <property type="molecule type" value="Genomic_DNA"/>
</dbReference>
<comment type="caution">
    <text evidence="1">The sequence shown here is derived from an EMBL/GenBank/DDBJ whole genome shotgun (WGS) entry which is preliminary data.</text>
</comment>
<dbReference type="AlphaFoldDB" id="A0A7J8MUH3"/>
<proteinExistence type="predicted"/>
<name>A0A7J8MUH3_9ROSI</name>
<keyword evidence="2" id="KW-1185">Reference proteome</keyword>
<gene>
    <name evidence="1" type="ORF">Golob_005749</name>
</gene>
<dbReference type="Proteomes" id="UP000593572">
    <property type="component" value="Unassembled WGS sequence"/>
</dbReference>
<organism evidence="1 2">
    <name type="scientific">Gossypium lobatum</name>
    <dbReference type="NCBI Taxonomy" id="34289"/>
    <lineage>
        <taxon>Eukaryota</taxon>
        <taxon>Viridiplantae</taxon>
        <taxon>Streptophyta</taxon>
        <taxon>Embryophyta</taxon>
        <taxon>Tracheophyta</taxon>
        <taxon>Spermatophyta</taxon>
        <taxon>Magnoliopsida</taxon>
        <taxon>eudicotyledons</taxon>
        <taxon>Gunneridae</taxon>
        <taxon>Pentapetalae</taxon>
        <taxon>rosids</taxon>
        <taxon>malvids</taxon>
        <taxon>Malvales</taxon>
        <taxon>Malvaceae</taxon>
        <taxon>Malvoideae</taxon>
        <taxon>Gossypium</taxon>
    </lineage>
</organism>
<reference evidence="1 2" key="1">
    <citation type="journal article" date="2019" name="Genome Biol. Evol.">
        <title>Insights into the evolution of the New World diploid cottons (Gossypium, subgenus Houzingenia) based on genome sequencing.</title>
        <authorList>
            <person name="Grover C.E."/>
            <person name="Arick M.A. 2nd"/>
            <person name="Thrash A."/>
            <person name="Conover J.L."/>
            <person name="Sanders W.S."/>
            <person name="Peterson D.G."/>
            <person name="Frelichowski J.E."/>
            <person name="Scheffler J.A."/>
            <person name="Scheffler B.E."/>
            <person name="Wendel J.F."/>
        </authorList>
    </citation>
    <scope>NUCLEOTIDE SEQUENCE [LARGE SCALE GENOMIC DNA]</scope>
    <source>
        <strain evidence="1">157</strain>
        <tissue evidence="1">Leaf</tissue>
    </source>
</reference>
<evidence type="ECO:0000313" key="1">
    <source>
        <dbReference type="EMBL" id="MBA0568242.1"/>
    </source>
</evidence>
<evidence type="ECO:0000313" key="2">
    <source>
        <dbReference type="Proteomes" id="UP000593572"/>
    </source>
</evidence>
<accession>A0A7J8MUH3</accession>
<feature type="non-terminal residue" evidence="1">
    <location>
        <position position="60"/>
    </location>
</feature>
<protein>
    <submittedName>
        <fullName evidence="1">Uncharacterized protein</fullName>
    </submittedName>
</protein>